<dbReference type="EMBL" id="JAAMPI010000626">
    <property type="protein sequence ID" value="KAF4629795.1"/>
    <property type="molecule type" value="Genomic_DNA"/>
</dbReference>
<feature type="coiled-coil region" evidence="1">
    <location>
        <begin position="9"/>
        <end position="36"/>
    </location>
</feature>
<dbReference type="AlphaFoldDB" id="A0A8H4RGS3"/>
<keyword evidence="1" id="KW-0175">Coiled coil</keyword>
<name>A0A8H4RGS3_9HELO</name>
<proteinExistence type="predicted"/>
<gene>
    <name evidence="2" type="ORF">G7Y89_g8348</name>
</gene>
<protein>
    <submittedName>
        <fullName evidence="2">Uncharacterized protein</fullName>
    </submittedName>
</protein>
<organism evidence="2 3">
    <name type="scientific">Cudoniella acicularis</name>
    <dbReference type="NCBI Taxonomy" id="354080"/>
    <lineage>
        <taxon>Eukaryota</taxon>
        <taxon>Fungi</taxon>
        <taxon>Dikarya</taxon>
        <taxon>Ascomycota</taxon>
        <taxon>Pezizomycotina</taxon>
        <taxon>Leotiomycetes</taxon>
        <taxon>Helotiales</taxon>
        <taxon>Tricladiaceae</taxon>
        <taxon>Cudoniella</taxon>
    </lineage>
</organism>
<comment type="caution">
    <text evidence="2">The sequence shown here is derived from an EMBL/GenBank/DDBJ whole genome shotgun (WGS) entry which is preliminary data.</text>
</comment>
<dbReference type="Proteomes" id="UP000566819">
    <property type="component" value="Unassembled WGS sequence"/>
</dbReference>
<keyword evidence="3" id="KW-1185">Reference proteome</keyword>
<sequence length="168" mass="19602">MVAYFKKSKPKAKSLLRKLEIEIRNFMEEYESAQSQKPMGGGIGIKWREIRNYDTGDEPEHRNESNKRNSSYFTTARSKCDLATFSFKLRKEIKQGTTPLSGLPPSFRGPRGYFRMAVHGWKYRVRTYDWLFLYEDRRKVSRSLSATCIQAERGVEFIAPRVGVLPTF</sequence>
<evidence type="ECO:0000313" key="3">
    <source>
        <dbReference type="Proteomes" id="UP000566819"/>
    </source>
</evidence>
<reference evidence="2 3" key="1">
    <citation type="submission" date="2020-03" db="EMBL/GenBank/DDBJ databases">
        <title>Draft Genome Sequence of Cudoniella acicularis.</title>
        <authorList>
            <person name="Buettner E."/>
            <person name="Kellner H."/>
        </authorList>
    </citation>
    <scope>NUCLEOTIDE SEQUENCE [LARGE SCALE GENOMIC DNA]</scope>
    <source>
        <strain evidence="2 3">DSM 108380</strain>
    </source>
</reference>
<accession>A0A8H4RGS3</accession>
<evidence type="ECO:0000256" key="1">
    <source>
        <dbReference type="SAM" id="Coils"/>
    </source>
</evidence>
<evidence type="ECO:0000313" key="2">
    <source>
        <dbReference type="EMBL" id="KAF4629795.1"/>
    </source>
</evidence>